<protein>
    <submittedName>
        <fullName evidence="6">Alpha-mannosidase</fullName>
    </submittedName>
</protein>
<dbReference type="SUPFAM" id="SSF74650">
    <property type="entry name" value="Galactose mutarotase-like"/>
    <property type="match status" value="1"/>
</dbReference>
<dbReference type="InterPro" id="IPR011682">
    <property type="entry name" value="Glyco_hydro_38_C"/>
</dbReference>
<evidence type="ECO:0000256" key="3">
    <source>
        <dbReference type="ARBA" id="ARBA00022801"/>
    </source>
</evidence>
<dbReference type="Pfam" id="PF22907">
    <property type="entry name" value="Ams1-like_1st"/>
    <property type="match status" value="1"/>
</dbReference>
<evidence type="ECO:0000313" key="6">
    <source>
        <dbReference type="EMBL" id="QIS44654.1"/>
    </source>
</evidence>
<accession>A0AAE7CBS3</accession>
<organism evidence="6 7">
    <name type="scientific">Clavibacter capsici</name>
    <dbReference type="NCBI Taxonomy" id="1874630"/>
    <lineage>
        <taxon>Bacteria</taxon>
        <taxon>Bacillati</taxon>
        <taxon>Actinomycetota</taxon>
        <taxon>Actinomycetes</taxon>
        <taxon>Micrococcales</taxon>
        <taxon>Microbacteriaceae</taxon>
        <taxon>Clavibacter</taxon>
    </lineage>
</organism>
<proteinExistence type="inferred from homology"/>
<dbReference type="Gene3D" id="2.60.40.2220">
    <property type="match status" value="1"/>
</dbReference>
<evidence type="ECO:0000313" key="7">
    <source>
        <dbReference type="Proteomes" id="UP000503164"/>
    </source>
</evidence>
<dbReference type="InterPro" id="IPR028995">
    <property type="entry name" value="Glyco_hydro_57/38_cen_sf"/>
</dbReference>
<keyword evidence="2" id="KW-0479">Metal-binding</keyword>
<dbReference type="InterPro" id="IPR011330">
    <property type="entry name" value="Glyco_hydro/deAcase_b/a-brl"/>
</dbReference>
<evidence type="ECO:0000256" key="2">
    <source>
        <dbReference type="ARBA" id="ARBA00022723"/>
    </source>
</evidence>
<dbReference type="RefSeq" id="WP_167441186.1">
    <property type="nucleotide sequence ID" value="NZ_CP048049.1"/>
</dbReference>
<feature type="domain" description="Glycoside hydrolase family 38 central" evidence="5">
    <location>
        <begin position="524"/>
        <end position="602"/>
    </location>
</feature>
<dbReference type="GO" id="GO:0009313">
    <property type="term" value="P:oligosaccharide catabolic process"/>
    <property type="evidence" value="ECO:0007669"/>
    <property type="project" value="TreeGrafter"/>
</dbReference>
<dbReference type="EMBL" id="CP048049">
    <property type="protein sequence ID" value="QIS44654.1"/>
    <property type="molecule type" value="Genomic_DNA"/>
</dbReference>
<dbReference type="InterPro" id="IPR011013">
    <property type="entry name" value="Gal_mutarotase_sf_dom"/>
</dbReference>
<dbReference type="Pfam" id="PF09261">
    <property type="entry name" value="Alpha-mann_mid"/>
    <property type="match status" value="1"/>
</dbReference>
<dbReference type="Pfam" id="PF17677">
    <property type="entry name" value="Glyco_hydro38C2"/>
    <property type="match status" value="1"/>
</dbReference>
<dbReference type="InterPro" id="IPR041147">
    <property type="entry name" value="GH38_C"/>
</dbReference>
<evidence type="ECO:0000259" key="5">
    <source>
        <dbReference type="SMART" id="SM00872"/>
    </source>
</evidence>
<dbReference type="Pfam" id="PF07748">
    <property type="entry name" value="Glyco_hydro_38C"/>
    <property type="match status" value="1"/>
</dbReference>
<dbReference type="AlphaFoldDB" id="A0AAE7CBS3"/>
<comment type="similarity">
    <text evidence="1">Belongs to the glycosyl hydrolase 38 family.</text>
</comment>
<dbReference type="InterPro" id="IPR015341">
    <property type="entry name" value="Glyco_hydro_38_cen"/>
</dbReference>
<dbReference type="PANTHER" id="PTHR46017">
    <property type="entry name" value="ALPHA-MANNOSIDASE 2C1"/>
    <property type="match status" value="1"/>
</dbReference>
<dbReference type="SUPFAM" id="SSF88688">
    <property type="entry name" value="Families 57/38 glycoside transferase middle domain"/>
    <property type="match status" value="1"/>
</dbReference>
<dbReference type="InterPro" id="IPR000602">
    <property type="entry name" value="Glyco_hydro_38_N"/>
</dbReference>
<dbReference type="InterPro" id="IPR037094">
    <property type="entry name" value="Glyco_hydro_38_cen_sf"/>
</dbReference>
<evidence type="ECO:0000256" key="1">
    <source>
        <dbReference type="ARBA" id="ARBA00009792"/>
    </source>
</evidence>
<dbReference type="InterPro" id="IPR054723">
    <property type="entry name" value="Ams1-like_N"/>
</dbReference>
<dbReference type="GO" id="GO:0004559">
    <property type="term" value="F:alpha-mannosidase activity"/>
    <property type="evidence" value="ECO:0007669"/>
    <property type="project" value="InterPro"/>
</dbReference>
<keyword evidence="7" id="KW-1185">Reference proteome</keyword>
<dbReference type="FunFam" id="1.20.1270.50:FF:000004">
    <property type="entry name" value="alpha-mannosidase 2C1 isoform X1"/>
    <property type="match status" value="1"/>
</dbReference>
<keyword evidence="4" id="KW-0326">Glycosidase</keyword>
<keyword evidence="3" id="KW-0378">Hydrolase</keyword>
<dbReference type="InterPro" id="IPR027291">
    <property type="entry name" value="Glyco_hydro_38_N_sf"/>
</dbReference>
<dbReference type="Gene3D" id="2.70.98.30">
    <property type="entry name" value="Golgi alpha-mannosidase II, domain 4"/>
    <property type="match status" value="1"/>
</dbReference>
<dbReference type="CDD" id="cd10789">
    <property type="entry name" value="GH38N_AMII_ER_cytosolic"/>
    <property type="match status" value="1"/>
</dbReference>
<dbReference type="Proteomes" id="UP000503164">
    <property type="component" value="Chromosome"/>
</dbReference>
<dbReference type="Pfam" id="PF01074">
    <property type="entry name" value="Glyco_hydro_38N"/>
    <property type="match status" value="1"/>
</dbReference>
<reference evidence="6 7" key="1">
    <citation type="journal article" date="2020" name="Mol. Plant Pathol.">
        <title>Plasmid composition and the chpG gene determine the virulence level of Clavibacter capsici natural isolates in pepper.</title>
        <authorList>
            <person name="Hwang I.S."/>
            <person name="Lee H.M."/>
            <person name="Oh E.J."/>
            <person name="Lee S."/>
            <person name="Heu S."/>
            <person name="Oh C.S."/>
        </authorList>
    </citation>
    <scope>NUCLEOTIDE SEQUENCE [LARGE SCALE GENOMIC DNA]</scope>
    <source>
        <strain evidence="6 7">1101</strain>
    </source>
</reference>
<dbReference type="Gene3D" id="3.20.110.10">
    <property type="entry name" value="Glycoside hydrolase 38, N terminal domain"/>
    <property type="match status" value="1"/>
</dbReference>
<dbReference type="FunFam" id="3.20.110.10:FF:000002">
    <property type="entry name" value="alpha-mannosidase 2C1 isoform X1"/>
    <property type="match status" value="1"/>
</dbReference>
<gene>
    <name evidence="6" type="ORF">GW570_05920</name>
</gene>
<dbReference type="PANTHER" id="PTHR46017:SF1">
    <property type="entry name" value="ALPHA-MANNOSIDASE 2C1"/>
    <property type="match status" value="1"/>
</dbReference>
<sequence length="1014" mass="110344">MPPTTQLAEARIERFVRDRLTPNVHRRRMPLAIEAWDAPGEPVPFAEAVAQHGRPFAVGTPWSRAWGTTWFHVTGEVPADGDAAGTALEVLVDLGFSDRQPGFQAEGLVHRPDGSVVKAIEPYNGYVPLEAIGAGTAPGTRIDLWIEAASNPDIGGDSFHGETPLGDPATAGDEAIYTLRTMDLAWRDVAVWELDRDVWTLRGLMAQLDPASPRRAEILAALERMCDAVDPDDVAGTADAGRRELAAVLAAPAHASAHRVTAVGHAHIDSAWLWPVRETRRKVARTFSNVLALMDEDPDFVFAASSAQQYAWLKEDHPGLFERVRQRVAEGRFVPVGGMWVESDTNMPGGEALVRQLVQGKRFFLEEFGIDAREVWLPDSFGYTGALPQIVRGAGAEYFLTQKQSWNETNTMPHHTFLWEGIDGSRVFTHFPPVDSYNSDLSGEDLARAERQHAEKAVSNASIVPFGWGDGGGGPTREMVAAAHRTHDLEGSPRVTLGTPLAFFDAARAEIRDPHVWSGEMYLEFHRGTYTSQARTKQGNRRSEHLLREAELWLATAAVRGLAEYPHDELDALWRTVLLLQFHDILPGTSIAWVHQEAEREHARVQGRLRELVAAAQSALAGSGDRRIAFNAAPVDAAGVGALSARVVDPADGSPAPVADGDGWVIDNGLVRARFDADGTVSSLVDAASGRDLVAPGQRLGLLQLFRDTPNQWDAWDIDDAYRRNRTDLTDVASVRIDGAALVVERAFGASRVTQTWTLPAGEPELQVVTDVDWHERQKLLKLAFPLDVHADRAASEVQFGHVQRVTHANTSWETARFETVAHRWVHVGEPGFGVAVANDATYGHDVTRIPRPDGGSATLVRQSLLRAPVFPDPHADQGRHVLRSAVRVAPDVLDAADAGYRLNLPVREVAGDHGVAPLVTSSSAAVVIEAVKLAEDRSGDLVVRLYEARGGRERAVVQVDPAAGLGAAIRTDLLERPLEGADADAQADAQASADGIALTLRPFEIATLRFARR</sequence>
<dbReference type="SUPFAM" id="SSF88713">
    <property type="entry name" value="Glycoside hydrolase/deacetylase"/>
    <property type="match status" value="1"/>
</dbReference>
<name>A0AAE7CBS3_9MICO</name>
<dbReference type="GO" id="GO:0046872">
    <property type="term" value="F:metal ion binding"/>
    <property type="evidence" value="ECO:0007669"/>
    <property type="project" value="UniProtKB-KW"/>
</dbReference>
<dbReference type="Gene3D" id="1.20.1270.50">
    <property type="entry name" value="Glycoside hydrolase family 38, central domain"/>
    <property type="match status" value="1"/>
</dbReference>
<dbReference type="SMART" id="SM00872">
    <property type="entry name" value="Alpha-mann_mid"/>
    <property type="match status" value="1"/>
</dbReference>
<evidence type="ECO:0000256" key="4">
    <source>
        <dbReference type="ARBA" id="ARBA00023295"/>
    </source>
</evidence>
<dbReference type="GO" id="GO:0030246">
    <property type="term" value="F:carbohydrate binding"/>
    <property type="evidence" value="ECO:0007669"/>
    <property type="project" value="InterPro"/>
</dbReference>
<dbReference type="GO" id="GO:0006013">
    <property type="term" value="P:mannose metabolic process"/>
    <property type="evidence" value="ECO:0007669"/>
    <property type="project" value="InterPro"/>
</dbReference>